<dbReference type="GeneID" id="44130131"/>
<dbReference type="SUPFAM" id="SSF46689">
    <property type="entry name" value="Homeodomain-like"/>
    <property type="match status" value="1"/>
</dbReference>
<reference evidence="8 9" key="1">
    <citation type="journal article" date="2015" name="Genome Announc.">
        <title>Complete Genome Sequence of Sulfolobus solfataricus Strain 98/2 and Evolved Derivatives.</title>
        <authorList>
            <person name="McCarthy S."/>
            <person name="Gradnigo J."/>
            <person name="Johnson T."/>
            <person name="Payne S."/>
            <person name="Lipzen A."/>
            <person name="Martin J."/>
            <person name="Schackwitz W."/>
            <person name="Moriyama E."/>
            <person name="Blum P."/>
        </authorList>
    </citation>
    <scope>NUCLEOTIDE SEQUENCE [LARGE SCALE GENOMIC DNA]</scope>
    <source>
        <strain evidence="8">98/2 SULC</strain>
        <strain evidence="4">SARC-B</strain>
        <strain evidence="3">SARC-C</strain>
        <strain evidence="5 10">SULA</strain>
        <strain evidence="9">SULB</strain>
    </source>
</reference>
<dbReference type="PANTHER" id="PTHR46060:SF1">
    <property type="entry name" value="MARINER MOS1 TRANSPOSASE-LIKE PROTEIN"/>
    <property type="match status" value="1"/>
</dbReference>
<dbReference type="Pfam" id="PF13358">
    <property type="entry name" value="DDE_3"/>
    <property type="match status" value="1"/>
</dbReference>
<evidence type="ECO:0000313" key="12">
    <source>
        <dbReference type="Proteomes" id="UP000269431"/>
    </source>
</evidence>
<dbReference type="InterPro" id="IPR009057">
    <property type="entry name" value="Homeodomain-like_sf"/>
</dbReference>
<feature type="domain" description="Winged helix-turn helix" evidence="2">
    <location>
        <begin position="94"/>
        <end position="150"/>
    </location>
</feature>
<dbReference type="AlphaFoldDB" id="A0A0E3KCG8"/>
<evidence type="ECO:0000313" key="10">
    <source>
        <dbReference type="Proteomes" id="UP000033106"/>
    </source>
</evidence>
<dbReference type="NCBIfam" id="NF033545">
    <property type="entry name" value="transpos_IS630"/>
    <property type="match status" value="1"/>
</dbReference>
<dbReference type="Proteomes" id="UP000076770">
    <property type="component" value="Chromosome i"/>
</dbReference>
<dbReference type="EMBL" id="CP011056">
    <property type="protein sequence ID" value="AKA77080.1"/>
    <property type="molecule type" value="Genomic_DNA"/>
</dbReference>
<evidence type="ECO:0000313" key="7">
    <source>
        <dbReference type="EMBL" id="SAI84785.1"/>
    </source>
</evidence>
<evidence type="ECO:0000259" key="2">
    <source>
        <dbReference type="Pfam" id="PF13592"/>
    </source>
</evidence>
<dbReference type="InterPro" id="IPR047655">
    <property type="entry name" value="Transpos_IS630-like"/>
</dbReference>
<dbReference type="InterPro" id="IPR052709">
    <property type="entry name" value="Transposase-MT_Hybrid"/>
</dbReference>
<accession>A0A0E3KCG8</accession>
<evidence type="ECO:0000313" key="4">
    <source>
        <dbReference type="EMBL" id="AYN75611.1"/>
    </source>
</evidence>
<dbReference type="EMBL" id="CP033241">
    <property type="protein sequence ID" value="AZF84513.1"/>
    <property type="molecule type" value="Genomic_DNA"/>
</dbReference>
<name>A0A0E3KCG8_SACSO</name>
<organism evidence="3 8">
    <name type="scientific">Saccharolobus solfataricus</name>
    <name type="common">Sulfolobus solfataricus</name>
    <dbReference type="NCBI Taxonomy" id="2287"/>
    <lineage>
        <taxon>Archaea</taxon>
        <taxon>Thermoproteota</taxon>
        <taxon>Thermoprotei</taxon>
        <taxon>Sulfolobales</taxon>
        <taxon>Sulfolobaceae</taxon>
        <taxon>Saccharolobus</taxon>
    </lineage>
</organism>
<evidence type="ECO:0000313" key="3">
    <source>
        <dbReference type="EMBL" id="AKA77080.1"/>
    </source>
</evidence>
<protein>
    <submittedName>
        <fullName evidence="3">IS630-like element ISC1048 family transposase</fullName>
    </submittedName>
    <submittedName>
        <fullName evidence="7">ORF2 in transposon ISC1048</fullName>
    </submittedName>
</protein>
<dbReference type="RefSeq" id="WP_052885467.1">
    <property type="nucleotide sequence ID" value="NZ_CP011055.2"/>
</dbReference>
<sequence>MQDLVQAYKEEKNARIKERILAVKLHVVDGKSEKEVSKMLNKGYSTIKLWIGKYKKEGLDGLKDKPRSGRPRKVEEEKIKQILEDKPQKYGIQQEYWTMKTLKIALQEQGIEYKKSRLYELVHELGYNLVKPRPTNIQAEKDKWEDFKKKIKKLERKALFFLDECRTVISTSIKKVLAKVGSKPVMRVNIGFSSIYVILAINAWTGEVVVSLAKRPNSESVKYFLRYFKRRVGSGRVYMVMDNYSPHKTKGTLEVCRRKGIHPVFTPPYSPELNMAEAVFKSLKNYMSNKIFYTIEDVKNCIKQFFEENKYRFNLNAITYLGLDKIEV</sequence>
<dbReference type="Gene3D" id="3.30.420.10">
    <property type="entry name" value="Ribonuclease H-like superfamily/Ribonuclease H"/>
    <property type="match status" value="1"/>
</dbReference>
<dbReference type="PATRIC" id="fig|2287.7.peg.2265"/>
<gene>
    <name evidence="7" type="ORF">SSOP1_1231</name>
    <name evidence="5" type="ORF">SULA_03495</name>
    <name evidence="4" type="ORF">SULB_03495</name>
    <name evidence="3" type="ORF">SULC_2197</name>
    <name evidence="6" type="ORF">SULZ_11040</name>
</gene>
<dbReference type="SUPFAM" id="SSF53098">
    <property type="entry name" value="Ribonuclease H-like"/>
    <property type="match status" value="1"/>
</dbReference>
<dbReference type="PANTHER" id="PTHR46060">
    <property type="entry name" value="MARINER MOS1 TRANSPOSASE-LIKE PROTEIN"/>
    <property type="match status" value="1"/>
</dbReference>
<reference evidence="3" key="5">
    <citation type="submission" date="2018-10" db="EMBL/GenBank/DDBJ databases">
        <authorList>
            <person name="McCarthy S."/>
            <person name="Gradnigo J."/>
            <person name="Johnson T."/>
            <person name="Payne S."/>
            <person name="Lipzen A."/>
            <person name="Schackwitz W."/>
            <person name="Martin J."/>
            <person name="Moriyama E."/>
            <person name="Blum P."/>
        </authorList>
    </citation>
    <scope>NUCLEOTIDE SEQUENCE</scope>
    <source>
        <strain evidence="4">SARC-B</strain>
        <strain evidence="3">SARC-C</strain>
        <strain evidence="5">SULA</strain>
    </source>
</reference>
<evidence type="ECO:0000313" key="8">
    <source>
        <dbReference type="Proteomes" id="UP000033057"/>
    </source>
</evidence>
<dbReference type="Proteomes" id="UP000033085">
    <property type="component" value="Chromosome"/>
</dbReference>
<dbReference type="InterPro" id="IPR038717">
    <property type="entry name" value="Tc1-like_DDE_dom"/>
</dbReference>
<dbReference type="Proteomes" id="UP000033106">
    <property type="component" value="Chromosome"/>
</dbReference>
<feature type="domain" description="Tc1-like transposase DDE" evidence="1">
    <location>
        <begin position="159"/>
        <end position="298"/>
    </location>
</feature>
<dbReference type="OrthoDB" id="195008at2157"/>
<evidence type="ECO:0000313" key="9">
    <source>
        <dbReference type="Proteomes" id="UP000033085"/>
    </source>
</evidence>
<dbReference type="Pfam" id="PF13592">
    <property type="entry name" value="HTH_33"/>
    <property type="match status" value="1"/>
</dbReference>
<dbReference type="InterPro" id="IPR036397">
    <property type="entry name" value="RNaseH_sf"/>
</dbReference>
<dbReference type="Proteomes" id="UP000269431">
    <property type="component" value="Chromosome"/>
</dbReference>
<dbReference type="KEGG" id="ssof:SULC_2197"/>
<dbReference type="Proteomes" id="UP000033057">
    <property type="component" value="Chromosome"/>
</dbReference>
<proteinExistence type="predicted"/>
<dbReference type="InterPro" id="IPR012337">
    <property type="entry name" value="RNaseH-like_sf"/>
</dbReference>
<dbReference type="InterPro" id="IPR025959">
    <property type="entry name" value="Winged_HTH_dom"/>
</dbReference>
<dbReference type="GO" id="GO:0003676">
    <property type="term" value="F:nucleic acid binding"/>
    <property type="evidence" value="ECO:0007669"/>
    <property type="project" value="InterPro"/>
</dbReference>
<dbReference type="EMBL" id="CP011057">
    <property type="protein sequence ID" value="AYP18608.1"/>
    <property type="molecule type" value="Genomic_DNA"/>
</dbReference>
<reference evidence="6 12" key="4">
    <citation type="journal article" date="2018" name="Proc. Natl. Acad. Sci. U.S.A.">
        <title>Nonmutational mechanism of inheritance in the Archaeon Sulfolobus solfataricus.</title>
        <authorList>
            <person name="Payne S."/>
            <person name="McCarthy S."/>
            <person name="Johnson T."/>
            <person name="North E."/>
            <person name="Blum P."/>
        </authorList>
    </citation>
    <scope>NUCLEOTIDE SEQUENCE [LARGE SCALE GENOMIC DNA]</scope>
    <source>
        <strain evidence="6 12">SUL120</strain>
    </source>
</reference>
<reference evidence="7" key="2">
    <citation type="submission" date="2016-04" db="EMBL/GenBank/DDBJ databases">
        <authorList>
            <person name="Evans L.H."/>
            <person name="Alamgir A."/>
            <person name="Owens N."/>
            <person name="Weber N.D."/>
            <person name="Virtaneva K."/>
            <person name="Barbian K."/>
            <person name="Babar A."/>
            <person name="Rosenke K."/>
        </authorList>
    </citation>
    <scope>NUCLEOTIDE SEQUENCE</scope>
    <source>
        <strain evidence="7">P1</strain>
    </source>
</reference>
<dbReference type="KEGG" id="ssoa:SULA_03495"/>
<dbReference type="EMBL" id="CP011055">
    <property type="protein sequence ID" value="AYN75611.1"/>
    <property type="molecule type" value="Genomic_DNA"/>
</dbReference>
<evidence type="ECO:0000313" key="5">
    <source>
        <dbReference type="EMBL" id="AYP18608.1"/>
    </source>
</evidence>
<evidence type="ECO:0000259" key="1">
    <source>
        <dbReference type="Pfam" id="PF13358"/>
    </source>
</evidence>
<evidence type="ECO:0000313" key="6">
    <source>
        <dbReference type="EMBL" id="AZF84513.1"/>
    </source>
</evidence>
<reference evidence="11" key="3">
    <citation type="submission" date="2016-04" db="EMBL/GenBank/DDBJ databases">
        <authorList>
            <person name="Shah S.A."/>
            <person name="Garrett R.A."/>
        </authorList>
    </citation>
    <scope>NUCLEOTIDE SEQUENCE [LARGE SCALE GENOMIC DNA]</scope>
    <source>
        <strain evidence="11">ATCC 35091 / DSM 1616 / JCM 8930 / NBRC 15331 / P1</strain>
    </source>
</reference>
<dbReference type="KEGG" id="ssol:SULB_03495"/>
<dbReference type="EMBL" id="LT549890">
    <property type="protein sequence ID" value="SAI84785.1"/>
    <property type="molecule type" value="Genomic_DNA"/>
</dbReference>
<evidence type="ECO:0000313" key="11">
    <source>
        <dbReference type="Proteomes" id="UP000076770"/>
    </source>
</evidence>
<dbReference type="Pfam" id="PF13551">
    <property type="entry name" value="HTH_29"/>
    <property type="match status" value="1"/>
</dbReference>